<sequence length="328" mass="34120">MVLVLSSTEVRAALPMREAIRSIEEGFRALGAGRAFVPKRLVVPVEEFGGSLLCMPAYITDQEALAVKAVSVYPRNQEMGRPTVSAVAILLDPSTGEPLAMIEGGSLTAIRTGAAAGIATKRLAVDGARRVGVFGAGAVGRAAVEAVKEVLGDPVVKVYDVVRARAERCAREVSRNLEISASVASDPRDAASGADVIVTATTSETPVFDGRCLESGAHVNAMGSHSPDAREIDTATLLRARGRIVLDSKEACMAEAGDILIPMAEGAIRESDIFGELGEVIAKGKAVRRSDRDVTLFKSVGVAVQDAAAAAAVYKVAKAAGIGREIQL</sequence>
<organism evidence="2 3">
    <name type="scientific">Methanosuratincola subterraneus</name>
    <dbReference type="NCBI Taxonomy" id="2593994"/>
    <lineage>
        <taxon>Archaea</taxon>
        <taxon>Thermoproteota</taxon>
        <taxon>Methanosuratincolia</taxon>
        <taxon>Candidatus Methanomethylicales</taxon>
        <taxon>Candidatus Methanomethylicaceae</taxon>
        <taxon>Candidatus Methanosuratincola (ex Vanwonterghem et al. 2016)</taxon>
    </lineage>
</organism>
<dbReference type="InterPro" id="IPR036291">
    <property type="entry name" value="NAD(P)-bd_dom_sf"/>
</dbReference>
<dbReference type="AlphaFoldDB" id="A0A3S3RMX6"/>
<gene>
    <name evidence="2" type="ORF">Metus_1454</name>
</gene>
<comment type="similarity">
    <text evidence="1">Belongs to the ornithine cyclodeaminase/mu-crystallin family.</text>
</comment>
<name>A0A3S3RMX6_METS7</name>
<dbReference type="Proteomes" id="UP000288215">
    <property type="component" value="Unassembled WGS sequence"/>
</dbReference>
<dbReference type="Gene3D" id="3.30.1780.10">
    <property type="entry name" value="ornithine cyclodeaminase, domain 1"/>
    <property type="match status" value="1"/>
</dbReference>
<evidence type="ECO:0000313" key="2">
    <source>
        <dbReference type="EMBL" id="RWX73480.1"/>
    </source>
</evidence>
<dbReference type="SUPFAM" id="SSF51735">
    <property type="entry name" value="NAD(P)-binding Rossmann-fold domains"/>
    <property type="match status" value="1"/>
</dbReference>
<dbReference type="PIRSF" id="PIRSF001439">
    <property type="entry name" value="CryM"/>
    <property type="match status" value="1"/>
</dbReference>
<dbReference type="GO" id="GO:0005737">
    <property type="term" value="C:cytoplasm"/>
    <property type="evidence" value="ECO:0007669"/>
    <property type="project" value="TreeGrafter"/>
</dbReference>
<protein>
    <submittedName>
        <fullName evidence="2">Ornithine cyclodeaminase</fullName>
    </submittedName>
</protein>
<dbReference type="InterPro" id="IPR003462">
    <property type="entry name" value="ODC_Mu_crystall"/>
</dbReference>
<reference evidence="2 3" key="1">
    <citation type="submission" date="2018-12" db="EMBL/GenBank/DDBJ databases">
        <title>The complete genome of the methanogenic archaea of the candidate phylum Verstraetearchaeota, obtained from the metagenome of underground thermal water.</title>
        <authorList>
            <person name="Kadnikov V.V."/>
            <person name="Mardanov A.V."/>
            <person name="Beletsky A.V."/>
            <person name="Karnachuk O.V."/>
            <person name="Ravin N.V."/>
        </authorList>
    </citation>
    <scope>NUCLEOTIDE SEQUENCE [LARGE SCALE GENOMIC DNA]</scope>
    <source>
        <strain evidence="2">Ch88</strain>
    </source>
</reference>
<dbReference type="PANTHER" id="PTHR13812">
    <property type="entry name" value="KETIMINE REDUCTASE MU-CRYSTALLIN"/>
    <property type="match status" value="1"/>
</dbReference>
<dbReference type="Pfam" id="PF02423">
    <property type="entry name" value="OCD_Mu_crystall"/>
    <property type="match status" value="1"/>
</dbReference>
<dbReference type="GO" id="GO:0016491">
    <property type="term" value="F:oxidoreductase activity"/>
    <property type="evidence" value="ECO:0007669"/>
    <property type="project" value="UniProtKB-ARBA"/>
</dbReference>
<evidence type="ECO:0000256" key="1">
    <source>
        <dbReference type="ARBA" id="ARBA00008903"/>
    </source>
</evidence>
<dbReference type="Gene3D" id="3.40.50.720">
    <property type="entry name" value="NAD(P)-binding Rossmann-like Domain"/>
    <property type="match status" value="1"/>
</dbReference>
<dbReference type="InterPro" id="IPR023401">
    <property type="entry name" value="ODC_N"/>
</dbReference>
<proteinExistence type="inferred from homology"/>
<dbReference type="FunFam" id="3.40.50.720:FF:000311">
    <property type="entry name" value="Ornithine cyclodeaminase"/>
    <property type="match status" value="1"/>
</dbReference>
<dbReference type="PANTHER" id="PTHR13812:SF19">
    <property type="entry name" value="KETIMINE REDUCTASE MU-CRYSTALLIN"/>
    <property type="match status" value="1"/>
</dbReference>
<dbReference type="EMBL" id="RXGA01000003">
    <property type="protein sequence ID" value="RWX73480.1"/>
    <property type="molecule type" value="Genomic_DNA"/>
</dbReference>
<evidence type="ECO:0000313" key="3">
    <source>
        <dbReference type="Proteomes" id="UP000288215"/>
    </source>
</evidence>
<dbReference type="GO" id="GO:0019752">
    <property type="term" value="P:carboxylic acid metabolic process"/>
    <property type="evidence" value="ECO:0007669"/>
    <property type="project" value="UniProtKB-ARBA"/>
</dbReference>
<comment type="caution">
    <text evidence="2">The sequence shown here is derived from an EMBL/GenBank/DDBJ whole genome shotgun (WGS) entry which is preliminary data.</text>
</comment>
<accession>A0A3S3RMX6</accession>